<gene>
    <name evidence="9" type="ORF">GO495_14755</name>
</gene>
<evidence type="ECO:0000256" key="5">
    <source>
        <dbReference type="ARBA" id="ARBA00023136"/>
    </source>
</evidence>
<dbReference type="InterPro" id="IPR023997">
    <property type="entry name" value="TonB-dep_OMP_SusC/RagA_CS"/>
</dbReference>
<dbReference type="InterPro" id="IPR037066">
    <property type="entry name" value="Plug_dom_sf"/>
</dbReference>
<dbReference type="InterPro" id="IPR012910">
    <property type="entry name" value="Plug_dom"/>
</dbReference>
<evidence type="ECO:0000256" key="6">
    <source>
        <dbReference type="ARBA" id="ARBA00023237"/>
    </source>
</evidence>
<keyword evidence="6 7" id="KW-0998">Cell outer membrane</keyword>
<name>A0A6N8JBM2_9BACT</name>
<dbReference type="Pfam" id="PF07715">
    <property type="entry name" value="Plug"/>
    <property type="match status" value="1"/>
</dbReference>
<comment type="similarity">
    <text evidence="7">Belongs to the TonB-dependent receptor family.</text>
</comment>
<keyword evidence="2 7" id="KW-0813">Transport</keyword>
<evidence type="ECO:0000256" key="7">
    <source>
        <dbReference type="PROSITE-ProRule" id="PRU01360"/>
    </source>
</evidence>
<dbReference type="InterPro" id="IPR011662">
    <property type="entry name" value="Secretin/TonB_short_N"/>
</dbReference>
<dbReference type="GO" id="GO:0009279">
    <property type="term" value="C:cell outer membrane"/>
    <property type="evidence" value="ECO:0007669"/>
    <property type="project" value="UniProtKB-SubCell"/>
</dbReference>
<dbReference type="InterPro" id="IPR036942">
    <property type="entry name" value="Beta-barrel_TonB_sf"/>
</dbReference>
<evidence type="ECO:0000256" key="4">
    <source>
        <dbReference type="ARBA" id="ARBA00022692"/>
    </source>
</evidence>
<feature type="domain" description="Secretin/TonB short N-terminal" evidence="8">
    <location>
        <begin position="63"/>
        <end position="112"/>
    </location>
</feature>
<proteinExistence type="inferred from homology"/>
<keyword evidence="3 7" id="KW-1134">Transmembrane beta strand</keyword>
<dbReference type="SUPFAM" id="SSF49464">
    <property type="entry name" value="Carboxypeptidase regulatory domain-like"/>
    <property type="match status" value="1"/>
</dbReference>
<evidence type="ECO:0000256" key="2">
    <source>
        <dbReference type="ARBA" id="ARBA00022448"/>
    </source>
</evidence>
<dbReference type="SMART" id="SM00965">
    <property type="entry name" value="STN"/>
    <property type="match status" value="1"/>
</dbReference>
<evidence type="ECO:0000256" key="1">
    <source>
        <dbReference type="ARBA" id="ARBA00004571"/>
    </source>
</evidence>
<dbReference type="Proteomes" id="UP000468388">
    <property type="component" value="Unassembled WGS sequence"/>
</dbReference>
<organism evidence="9 10">
    <name type="scientific">Chitinophaga oryziterrae</name>
    <dbReference type="NCBI Taxonomy" id="1031224"/>
    <lineage>
        <taxon>Bacteria</taxon>
        <taxon>Pseudomonadati</taxon>
        <taxon>Bacteroidota</taxon>
        <taxon>Chitinophagia</taxon>
        <taxon>Chitinophagales</taxon>
        <taxon>Chitinophagaceae</taxon>
        <taxon>Chitinophaga</taxon>
    </lineage>
</organism>
<dbReference type="Pfam" id="PF13715">
    <property type="entry name" value="CarbopepD_reg_2"/>
    <property type="match status" value="1"/>
</dbReference>
<keyword evidence="10" id="KW-1185">Reference proteome</keyword>
<dbReference type="PROSITE" id="PS52016">
    <property type="entry name" value="TONB_DEPENDENT_REC_3"/>
    <property type="match status" value="1"/>
</dbReference>
<dbReference type="OrthoDB" id="9768177at2"/>
<evidence type="ECO:0000259" key="8">
    <source>
        <dbReference type="SMART" id="SM00965"/>
    </source>
</evidence>
<reference evidence="9 10" key="1">
    <citation type="submission" date="2019-12" db="EMBL/GenBank/DDBJ databases">
        <title>The draft genomic sequence of strain Chitinophaga oryziterrae JCM 16595.</title>
        <authorList>
            <person name="Zhang X."/>
        </authorList>
    </citation>
    <scope>NUCLEOTIDE SEQUENCE [LARGE SCALE GENOMIC DNA]</scope>
    <source>
        <strain evidence="9 10">JCM 16595</strain>
    </source>
</reference>
<keyword evidence="4 7" id="KW-0812">Transmembrane</keyword>
<dbReference type="Gene3D" id="2.170.130.10">
    <property type="entry name" value="TonB-dependent receptor, plug domain"/>
    <property type="match status" value="1"/>
</dbReference>
<dbReference type="InterPro" id="IPR008969">
    <property type="entry name" value="CarboxyPept-like_regulatory"/>
</dbReference>
<evidence type="ECO:0000256" key="3">
    <source>
        <dbReference type="ARBA" id="ARBA00022452"/>
    </source>
</evidence>
<evidence type="ECO:0000313" key="9">
    <source>
        <dbReference type="EMBL" id="MVT41848.1"/>
    </source>
</evidence>
<dbReference type="Gene3D" id="2.60.40.1120">
    <property type="entry name" value="Carboxypeptidase-like, regulatory domain"/>
    <property type="match status" value="1"/>
</dbReference>
<dbReference type="NCBIfam" id="TIGR04057">
    <property type="entry name" value="SusC_RagA_signa"/>
    <property type="match status" value="1"/>
</dbReference>
<accession>A0A6N8JBM2</accession>
<dbReference type="RefSeq" id="WP_157300468.1">
    <property type="nucleotide sequence ID" value="NZ_BAAAZB010000006.1"/>
</dbReference>
<evidence type="ECO:0000313" key="10">
    <source>
        <dbReference type="Proteomes" id="UP000468388"/>
    </source>
</evidence>
<dbReference type="AlphaFoldDB" id="A0A6N8JBM2"/>
<dbReference type="SUPFAM" id="SSF56935">
    <property type="entry name" value="Porins"/>
    <property type="match status" value="1"/>
</dbReference>
<protein>
    <submittedName>
        <fullName evidence="9">SusC/RagA family TonB-linked outer membrane protein</fullName>
    </submittedName>
</protein>
<dbReference type="Gene3D" id="2.40.170.20">
    <property type="entry name" value="TonB-dependent receptor, beta-barrel domain"/>
    <property type="match status" value="1"/>
</dbReference>
<comment type="caution">
    <text evidence="9">The sequence shown here is derived from an EMBL/GenBank/DDBJ whole genome shotgun (WGS) entry which is preliminary data.</text>
</comment>
<dbReference type="InterPro" id="IPR039426">
    <property type="entry name" value="TonB-dep_rcpt-like"/>
</dbReference>
<dbReference type="InterPro" id="IPR023996">
    <property type="entry name" value="TonB-dep_OMP_SusC/RagA"/>
</dbReference>
<dbReference type="EMBL" id="WRXO01000003">
    <property type="protein sequence ID" value="MVT41848.1"/>
    <property type="molecule type" value="Genomic_DNA"/>
</dbReference>
<dbReference type="NCBIfam" id="TIGR04056">
    <property type="entry name" value="OMP_RagA_SusC"/>
    <property type="match status" value="1"/>
</dbReference>
<comment type="subcellular location">
    <subcellularLocation>
        <location evidence="1 7">Cell outer membrane</location>
        <topology evidence="1 7">Multi-pass membrane protein</topology>
    </subcellularLocation>
</comment>
<sequence length="1117" mass="123491">MSKSTGNSSFRLWSGILLLFVFTAASLYAQGKPPAEKLVSLNVKNETLKVIFDKITEQTSLYFTGSADQLDRNFRTSITVTNEPLNSVLAKLLKGKGVSWLIGEKTITIVKGEGGNHISISNQYPNPVFNDSLITVRGKIIDEKGQPIPGATIIVSGTKLGTISHNDGSFIMKDVERDATLSISSVSFVTQDIFIHGQEILKPVALKSLVETLDETVIIAYGTTTQRFSTGNVSVVKGAEIERQPVSNPLLALAGRVPGVFITQSSGIAGGGVKILIQGQNSISKGNEPFYVIDGVPYTSQLLPSINGDLLGYSGVTNPVAGNPLNYIDPSDIESISILKDADATAIYGSRAANGAILITTKKGKTGQVKLDANLQQGWGKVGRTIKLLNTKEYLTMRNEAIKNSNRTVGPTDYDINGFWDTTRQTNWQKELIGKTSKYSNANVSISGGTNLAQYMIGGTYRKETSVFPGEFADQKAAFHCNLNSTSNNQKFNLQFTGNYLADINKLPISDLTGRSILLAPNAPALYNSDGSLNWMLNNAGNSTWSNPLASSYIEYSNKTNNLISNLLLNYKIFSGFELRTSMGYTNLVANEIYTAPMASQSPEAQPTFPRTAQYGNNSINSWIIEPQASYKRGLGMGKLEALIGTTIQQSNNRSLQQYGSGYSSDQVLKDLQSASSITVSSSIASIYKYNALFSRINYILRDRYVINLNARRDGSSRFGIENQFHNFGSVAAAWIFSQETLIKSKRYLLSYGKIRASYGTTGNDQINDYQFLNLYIPYSVGVTYQGINSIVPQGLTNPYLQWEETRKLQFGLDLGWLKDRILLNINYSKNRSSNQLLQYNLPILTGFSNIARNFPAKVENNAWEFAVNAKIFDNHVFNWESNFNLTVANNKLLDFPNLATSSYAQSLVIGQPINIVKLYQSAGVNSTTGIYQFFDSKGVITSSPNSRTDMNYIISRFPKFYGGFQNVVSYKGIEISFLLQFVKQTALGNYIGSNPGNTNKNQPISVLERWQKTGDVTQIQKYSTNSDFSAFFGTFYARQSNLSFTDASYIRLKNLSFTWKFPSSWSRRLQLQNARIYFQGQNLLTFTKYKGFDPETASYGNLPPLRVLTFGIQVSL</sequence>
<keyword evidence="5 7" id="KW-0472">Membrane</keyword>